<protein>
    <recommendedName>
        <fullName evidence="4">Phosphate transport regulator</fullName>
    </recommendedName>
</protein>
<keyword evidence="1" id="KW-0175">Coiled coil</keyword>
<feature type="coiled-coil region" evidence="1">
    <location>
        <begin position="56"/>
        <end position="83"/>
    </location>
</feature>
<sequence length="227" mass="26231">MEGGYIDFEEGNKTEASIAEINLINTIDEMLKQLMEENRLIYVNAPKLVNMTPEDVDSVVKEVRNVKESIEDLKDRAMEYLARLPSELIMKDIFGPIILRLNNVNQLMEGSFYRFALLNKKRKASNSLVVNTRELVGLVLDQLSVFSKALKIMNDYPKEALKELRKIDELEDKIDTQYRSNLYEVLEESKDCPCAILTWEILGNIEDASDEIKEAAENFKYYLLHKV</sequence>
<dbReference type="RefSeq" id="WP_075049271.1">
    <property type="nucleotide sequence ID" value="NZ_CP006867.1"/>
</dbReference>
<proteinExistence type="predicted"/>
<name>A0A0U3G1H4_9CREN</name>
<organism evidence="2 3">
    <name type="scientific">Ignicoccus islandicus DSM 13165</name>
    <dbReference type="NCBI Taxonomy" id="940295"/>
    <lineage>
        <taxon>Archaea</taxon>
        <taxon>Thermoproteota</taxon>
        <taxon>Thermoprotei</taxon>
        <taxon>Desulfurococcales</taxon>
        <taxon>Desulfurococcaceae</taxon>
        <taxon>Ignicoccus</taxon>
    </lineage>
</organism>
<evidence type="ECO:0000256" key="1">
    <source>
        <dbReference type="SAM" id="Coils"/>
    </source>
</evidence>
<accession>A0A0U3G1H4</accession>
<dbReference type="OrthoDB" id="382388at2157"/>
<reference evidence="2 3" key="1">
    <citation type="submission" date="2013-11" db="EMBL/GenBank/DDBJ databases">
        <title>Comparative genomics of Ignicoccus.</title>
        <authorList>
            <person name="Podar M."/>
        </authorList>
    </citation>
    <scope>NUCLEOTIDE SEQUENCE [LARGE SCALE GENOMIC DNA]</scope>
    <source>
        <strain evidence="2 3">DSM 13165</strain>
    </source>
</reference>
<evidence type="ECO:0000313" key="2">
    <source>
        <dbReference type="EMBL" id="ALU12172.1"/>
    </source>
</evidence>
<evidence type="ECO:0000313" key="3">
    <source>
        <dbReference type="Proteomes" id="UP000060778"/>
    </source>
</evidence>
<dbReference type="EMBL" id="CP006867">
    <property type="protein sequence ID" value="ALU12172.1"/>
    <property type="molecule type" value="Genomic_DNA"/>
</dbReference>
<keyword evidence="3" id="KW-1185">Reference proteome</keyword>
<dbReference type="Gene3D" id="1.20.58.220">
    <property type="entry name" value="Phosphate transport system protein phou homolog 2, domain 2"/>
    <property type="match status" value="1"/>
</dbReference>
<dbReference type="STRING" id="940295.EYM_01045"/>
<dbReference type="InterPro" id="IPR038078">
    <property type="entry name" value="PhoU-like_sf"/>
</dbReference>
<gene>
    <name evidence="2" type="ORF">EYM_01045</name>
</gene>
<dbReference type="KEGG" id="iis:EYM_01045"/>
<dbReference type="Proteomes" id="UP000060778">
    <property type="component" value="Chromosome"/>
</dbReference>
<evidence type="ECO:0008006" key="4">
    <source>
        <dbReference type="Google" id="ProtNLM"/>
    </source>
</evidence>
<dbReference type="AlphaFoldDB" id="A0A0U3G1H4"/>
<dbReference type="GeneID" id="30679626"/>